<accession>A0ABP0R8J3</accession>
<evidence type="ECO:0000313" key="3">
    <source>
        <dbReference type="Proteomes" id="UP001642464"/>
    </source>
</evidence>
<dbReference type="SUPFAM" id="SSF53474">
    <property type="entry name" value="alpha/beta-Hydrolases"/>
    <property type="match status" value="1"/>
</dbReference>
<dbReference type="PANTHER" id="PTHR43433:SF5">
    <property type="entry name" value="AB HYDROLASE-1 DOMAIN-CONTAINING PROTEIN"/>
    <property type="match status" value="1"/>
</dbReference>
<dbReference type="InterPro" id="IPR029058">
    <property type="entry name" value="AB_hydrolase_fold"/>
</dbReference>
<dbReference type="Proteomes" id="UP001642464">
    <property type="component" value="Unassembled WGS sequence"/>
</dbReference>
<dbReference type="InterPro" id="IPR000073">
    <property type="entry name" value="AB_hydrolase_1"/>
</dbReference>
<name>A0ABP0R8J3_9DINO</name>
<dbReference type="PRINTS" id="PR00111">
    <property type="entry name" value="ABHYDROLASE"/>
</dbReference>
<dbReference type="Pfam" id="PF00561">
    <property type="entry name" value="Abhydrolase_1"/>
    <property type="match status" value="1"/>
</dbReference>
<evidence type="ECO:0000313" key="2">
    <source>
        <dbReference type="EMBL" id="CAK9096902.1"/>
    </source>
</evidence>
<dbReference type="Gene3D" id="3.40.50.1820">
    <property type="entry name" value="alpha/beta hydrolase"/>
    <property type="match status" value="1"/>
</dbReference>
<dbReference type="EMBL" id="CAXAMM010041029">
    <property type="protein sequence ID" value="CAK9096902.1"/>
    <property type="molecule type" value="Genomic_DNA"/>
</dbReference>
<proteinExistence type="predicted"/>
<reference evidence="2 3" key="1">
    <citation type="submission" date="2024-02" db="EMBL/GenBank/DDBJ databases">
        <authorList>
            <person name="Chen Y."/>
            <person name="Shah S."/>
            <person name="Dougan E. K."/>
            <person name="Thang M."/>
            <person name="Chan C."/>
        </authorList>
    </citation>
    <scope>NUCLEOTIDE SEQUENCE [LARGE SCALE GENOMIC DNA]</scope>
</reference>
<feature type="domain" description="AB hydrolase-1" evidence="1">
    <location>
        <begin position="22"/>
        <end position="125"/>
    </location>
</feature>
<organism evidence="2 3">
    <name type="scientific">Durusdinium trenchii</name>
    <dbReference type="NCBI Taxonomy" id="1381693"/>
    <lineage>
        <taxon>Eukaryota</taxon>
        <taxon>Sar</taxon>
        <taxon>Alveolata</taxon>
        <taxon>Dinophyceae</taxon>
        <taxon>Suessiales</taxon>
        <taxon>Symbiodiniaceae</taxon>
        <taxon>Durusdinium</taxon>
    </lineage>
</organism>
<protein>
    <submittedName>
        <fullName evidence="2">Hydrolase_4 domain-containing protein</fullName>
    </submittedName>
</protein>
<dbReference type="PANTHER" id="PTHR43433">
    <property type="entry name" value="HYDROLASE, ALPHA/BETA FOLD FAMILY PROTEIN"/>
    <property type="match status" value="1"/>
</dbReference>
<gene>
    <name evidence="2" type="ORF">SCF082_LOCUS45472</name>
</gene>
<evidence type="ECO:0000259" key="1">
    <source>
        <dbReference type="Pfam" id="PF00561"/>
    </source>
</evidence>
<sequence length="348" mass="38747">MGSVADLRKTTDQQFVNAGVGVFKVFAFDHRNTGRSTIKDWVDWDGLGWSPLSEQPPVTVPRDEPCTMEDYADDAAALLEAVFPDRLPIFVMGVSFGAMVAQHMALRHPKLIKRLVLCCGPSGGPGGSAYPIQEWYEPSFSMEERVLRRMAQANSSRDAAWKERCKSEFEMVHTLLMRDEKVGLDEPLRQQGIHRQLEARRGHDTWARLPELKMDTLVCGSPQDDITPVSLLEKLADRIGCERKLDFEEWKCCCPGEIRYRICVEKKLLGGHAFAAADAKCLPFINEWLRRWGHSTETSNGHSVIWKVVGGADKGGIIVRSGPGLSDELVKDRAAFPGDAFCPCGICG</sequence>
<keyword evidence="2" id="KW-0378">Hydrolase</keyword>
<comment type="caution">
    <text evidence="2">The sequence shown here is derived from an EMBL/GenBank/DDBJ whole genome shotgun (WGS) entry which is preliminary data.</text>
</comment>
<dbReference type="GO" id="GO:0016787">
    <property type="term" value="F:hydrolase activity"/>
    <property type="evidence" value="ECO:0007669"/>
    <property type="project" value="UniProtKB-KW"/>
</dbReference>
<keyword evidence="3" id="KW-1185">Reference proteome</keyword>
<dbReference type="InterPro" id="IPR050471">
    <property type="entry name" value="AB_hydrolase"/>
</dbReference>